<accession>A0A3Q8CSX8</accession>
<feature type="domain" description="Cry1Ac-like" evidence="11">
    <location>
        <begin position="1007"/>
        <end position="1084"/>
    </location>
</feature>
<keyword evidence="2" id="KW-0800">Toxin</keyword>
<dbReference type="CDD" id="cd04085">
    <property type="entry name" value="delta_endotoxin_C"/>
    <property type="match status" value="1"/>
</dbReference>
<dbReference type="SUPFAM" id="SSF51096">
    <property type="entry name" value="delta-Endotoxin (insectocide), middle domain"/>
    <property type="match status" value="1"/>
</dbReference>
<comment type="similarity">
    <text evidence="1">Belongs to the delta endotoxin family.</text>
</comment>
<dbReference type="Pfam" id="PF00555">
    <property type="entry name" value="Endotoxin_M"/>
    <property type="match status" value="1"/>
</dbReference>
<dbReference type="InterPro" id="IPR041587">
    <property type="entry name" value="Cry_V"/>
</dbReference>
<dbReference type="InterPro" id="IPR036716">
    <property type="entry name" value="Pest_crys_N_sf"/>
</dbReference>
<keyword evidence="3" id="KW-0749">Sporulation</keyword>
<dbReference type="Pfam" id="PF03945">
    <property type="entry name" value="Endotoxin_N"/>
    <property type="match status" value="1"/>
</dbReference>
<evidence type="ECO:0000256" key="2">
    <source>
        <dbReference type="ARBA" id="ARBA00022656"/>
    </source>
</evidence>
<evidence type="ECO:0000259" key="11">
    <source>
        <dbReference type="Pfam" id="PF21463"/>
    </source>
</evidence>
<feature type="domain" description="Pesticidal crystal protein Cry" evidence="10">
    <location>
        <begin position="711"/>
        <end position="893"/>
    </location>
</feature>
<feature type="domain" description="Pesticidal crystal protein" evidence="7">
    <location>
        <begin position="299"/>
        <end position="491"/>
    </location>
</feature>
<dbReference type="Gene3D" id="2.100.10.10">
    <property type="entry name" value="Pesticidal crystal protein, central domain"/>
    <property type="match status" value="1"/>
</dbReference>
<protein>
    <recommendedName>
        <fullName evidence="5">Crystaline entomocidal protoxin</fullName>
    </recommendedName>
</protein>
<evidence type="ECO:0000256" key="5">
    <source>
        <dbReference type="ARBA" id="ARBA00029653"/>
    </source>
</evidence>
<evidence type="ECO:0000256" key="1">
    <source>
        <dbReference type="ARBA" id="ARBA00007819"/>
    </source>
</evidence>
<dbReference type="InterPro" id="IPR005638">
    <property type="entry name" value="Pest_crys_dom-III"/>
</dbReference>
<dbReference type="InterPro" id="IPR036399">
    <property type="entry name" value="Pest_cryst_cen_dom_sf"/>
</dbReference>
<evidence type="ECO:0000256" key="6">
    <source>
        <dbReference type="SAM" id="Coils"/>
    </source>
</evidence>
<dbReference type="AlphaFoldDB" id="A0A3Q8CSX8"/>
<evidence type="ECO:0000313" key="12">
    <source>
        <dbReference type="EMBL" id="ATY50149.1"/>
    </source>
</evidence>
<dbReference type="GO" id="GO:0005102">
    <property type="term" value="F:signaling receptor binding"/>
    <property type="evidence" value="ECO:0007669"/>
    <property type="project" value="InterPro"/>
</dbReference>
<evidence type="ECO:0000259" key="7">
    <source>
        <dbReference type="Pfam" id="PF00555"/>
    </source>
</evidence>
<keyword evidence="4" id="KW-0843">Virulence</keyword>
<sequence>MTLNNKNEYEIIDTPSRTSVSNESFRYPLASNQSTSLQNMNYKDWLNALEGGNNQGFINIEGRLSLEQVLAVSAGVASYILSNLGPFGVFFSYIIGAFWPTAPSDTRVWEAFMELIEARIDQKIQESTRKDAIARLQGLGAASEVYQESLESWLENQNDARAMSVVRQQFVALELDFVTAMPFFERSGDEILLLAVYAQAANLHLLLLRDASLYGAGWGMESYDIANYYNRQKERTATYSNHCVGWYKKGLDELWSAGGYGGDVWQDYNDFRREMTLSVLDFVALFPNYDTHLYPIEVKGELTREIYTPGINIDIDRGRLGKVTLENALVNSPRLFSWLKEIQLFTNINFNPRWKFLSATRIGYKLTGYPSVNFEPYEGFYFEGLFQSNFTLNDYQNIYRVDVTRFGSLYDTPTAITAMTFSKDDNTTFNYSSNTPSGEPVITSGFYLPGIDGSEEPTSDNFSHRLSTINTYNTTNQSFYHTFGWTHVSVDRSNTIVSNKITQIPFVKANTGNVVRGPGHTGGDLVVFKPAARPDIVLRVGNTRLQRYRVRVRYASNVDISLELDTTYEKTNIHLKKTFNSSEAEDLTYDNFQYTEADNIVWLGQDLSQYIEFQNGITNDSTAIAYFDRVEFLPVGATYEAEQDLETAKKVVNALFTNTKNALQMSVTDYEVTQAANLVECVSDELYPNEKRLLFDAVKEAKRLSGIRNLLQDPEFQEINGENGWVGSIGIEIREGDTLFKGYSLHLPSAREIYTKMFPTYLYQKIKESRLKPYTRYRLRGFVSSSQDLEIFAIRHETNRIVKNVSDDLLPNLSSYYTCGGVNRCSAQKYVNNRLEFQNSLSSGNRYSDAHSFSVPIDTGKIDLNDNTGIWIAFKVATTDGYATLGNLELVEEAPLIGDTLERVQREDQQWKSQMTRKREEAERKYMAAKQAIDRLYADYQDQQLNPNVEITDITATQHLVQSLPYVNNDVLQEIPGMNYTRFTELTNRLQQAWELYGLRNMIVNGDFRKGLNDWDATSGVNIQQMNHRSVLVISNWDAQISKQFTVQPNQKYVLRVTARKEGSGDGYVTIRDGGNHTETLTFNTCDYERSNVYNEKVFQSNDYGTNNVYHTQTTNANRYTTNSLYNDGTGYVTKTVEFIPYTEQVWIEMSETEGVFYVEGIEFIVEEV</sequence>
<evidence type="ECO:0000256" key="3">
    <source>
        <dbReference type="ARBA" id="ARBA00022969"/>
    </source>
</evidence>
<feature type="domain" description="Pesticidal crystal protein" evidence="9">
    <location>
        <begin position="89"/>
        <end position="290"/>
    </location>
</feature>
<dbReference type="InterPro" id="IPR038979">
    <property type="entry name" value="Pest_crys"/>
</dbReference>
<dbReference type="Pfam" id="PF21463">
    <property type="entry name" value="Cry1Ac_dom-VII"/>
    <property type="match status" value="1"/>
</dbReference>
<dbReference type="GO" id="GO:0001907">
    <property type="term" value="P:symbiont-mediated killing of host cell"/>
    <property type="evidence" value="ECO:0007669"/>
    <property type="project" value="InterPro"/>
</dbReference>
<dbReference type="PANTHER" id="PTHR37003">
    <property type="entry name" value="ENDOTOXIN_N DOMAIN-CONTAINING PROTEIN-RELATED"/>
    <property type="match status" value="1"/>
</dbReference>
<organism evidence="12">
    <name type="scientific">Bacillus thuringiensis</name>
    <dbReference type="NCBI Taxonomy" id="1428"/>
    <lineage>
        <taxon>Bacteria</taxon>
        <taxon>Bacillati</taxon>
        <taxon>Bacillota</taxon>
        <taxon>Bacilli</taxon>
        <taxon>Bacillales</taxon>
        <taxon>Bacillaceae</taxon>
        <taxon>Bacillus</taxon>
        <taxon>Bacillus cereus group</taxon>
    </lineage>
</organism>
<proteinExistence type="inferred from homology"/>
<dbReference type="Pfam" id="PF03944">
    <property type="entry name" value="Endotoxin_C"/>
    <property type="match status" value="1"/>
</dbReference>
<evidence type="ECO:0000259" key="9">
    <source>
        <dbReference type="Pfam" id="PF03945"/>
    </source>
</evidence>
<dbReference type="Pfam" id="PF17997">
    <property type="entry name" value="Cry1Ac_D5"/>
    <property type="match status" value="1"/>
</dbReference>
<dbReference type="Gene3D" id="1.20.190.10">
    <property type="entry name" value="Pesticidal crystal protein, N-terminal domain"/>
    <property type="match status" value="1"/>
</dbReference>
<name>A0A3Q8CSX8_BACTU</name>
<dbReference type="InterPro" id="IPR048645">
    <property type="entry name" value="Cry1Ac-like_dom-VII"/>
</dbReference>
<reference evidence="12" key="1">
    <citation type="journal article" date="2018" name="J. Invertebr. Pathol.">
        <title>Cry78Aa, a novel Bacillus thuringiensis insecticidal protein with activity against Laodelphax striatellus and Nilaparvata lugens.</title>
        <authorList>
            <person name="Wang Y."/>
            <person name="Liu Y."/>
            <person name="Zhang J."/>
            <person name="Crickmore N."/>
            <person name="Song F."/>
            <person name="Gao J."/>
            <person name="Shu C."/>
        </authorList>
    </citation>
    <scope>NUCLEOTIDE SEQUENCE</scope>
    <source>
        <strain evidence="12">IPPBIOTSUC-C9F1</strain>
    </source>
</reference>
<evidence type="ECO:0000259" key="10">
    <source>
        <dbReference type="Pfam" id="PF17997"/>
    </source>
</evidence>
<dbReference type="SUPFAM" id="SSF49785">
    <property type="entry name" value="Galactose-binding domain-like"/>
    <property type="match status" value="2"/>
</dbReference>
<dbReference type="PANTHER" id="PTHR37003:SF2">
    <property type="entry name" value="PESTICIDAL CRYSTAL PROTEIN N-TERMINAL DOMAIN-CONTAINING PROTEIN"/>
    <property type="match status" value="1"/>
</dbReference>
<keyword evidence="6" id="KW-0175">Coiled coil</keyword>
<dbReference type="GO" id="GO:0090729">
    <property type="term" value="F:toxin activity"/>
    <property type="evidence" value="ECO:0007669"/>
    <property type="project" value="UniProtKB-KW"/>
</dbReference>
<dbReference type="SUPFAM" id="SSF56849">
    <property type="entry name" value="delta-Endotoxin (insectocide), N-terminal domain"/>
    <property type="match status" value="1"/>
</dbReference>
<dbReference type="Gene3D" id="2.60.120.260">
    <property type="entry name" value="Galactose-binding domain-like"/>
    <property type="match status" value="2"/>
</dbReference>
<dbReference type="InterPro" id="IPR001178">
    <property type="entry name" value="Pest_cryst_dom_II"/>
</dbReference>
<dbReference type="InterPro" id="IPR008979">
    <property type="entry name" value="Galactose-bd-like_sf"/>
</dbReference>
<evidence type="ECO:0000259" key="8">
    <source>
        <dbReference type="Pfam" id="PF03944"/>
    </source>
</evidence>
<dbReference type="GO" id="GO:0030435">
    <property type="term" value="P:sporulation resulting in formation of a cellular spore"/>
    <property type="evidence" value="ECO:0007669"/>
    <property type="project" value="UniProtKB-KW"/>
</dbReference>
<feature type="domain" description="Pesticidal crystal protein" evidence="8">
    <location>
        <begin position="501"/>
        <end position="635"/>
    </location>
</feature>
<dbReference type="InterPro" id="IPR005639">
    <property type="entry name" value="Pest_crys_dom_I"/>
</dbReference>
<dbReference type="EMBL" id="KY780628">
    <property type="protein sequence ID" value="ATY50149.1"/>
    <property type="molecule type" value="Genomic_DNA"/>
</dbReference>
<evidence type="ECO:0000256" key="4">
    <source>
        <dbReference type="ARBA" id="ARBA00023026"/>
    </source>
</evidence>
<feature type="coiled-coil region" evidence="6">
    <location>
        <begin position="901"/>
        <end position="939"/>
    </location>
</feature>